<accession>A0AAW9CYK7</accession>
<sequence>MKSHRRDMVNRIETDIPTRLRTPGKFICHMNRCMNDMNRV</sequence>
<dbReference type="EMBL" id="QXCT01000002">
    <property type="protein sequence ID" value="MDW9255222.1"/>
    <property type="molecule type" value="Genomic_DNA"/>
</dbReference>
<reference evidence="1" key="1">
    <citation type="submission" date="2018-08" db="EMBL/GenBank/DDBJ databases">
        <title>Identification of Burkholderia cepacia strains that express a Burkholderia pseudomallei-like capsular polysaccharide.</title>
        <authorList>
            <person name="Burtnick M.N."/>
            <person name="Vongsouvath M."/>
            <person name="Newton P."/>
            <person name="Wuthiekanun V."/>
            <person name="Limmathurotsakul D."/>
            <person name="Brett P.J."/>
            <person name="Chantratita N."/>
            <person name="Dance D.A."/>
        </authorList>
    </citation>
    <scope>NUCLEOTIDE SEQUENCE</scope>
    <source>
        <strain evidence="1">SBXCC001</strain>
    </source>
</reference>
<comment type="caution">
    <text evidence="1">The sequence shown here is derived from an EMBL/GenBank/DDBJ whole genome shotgun (WGS) entry which is preliminary data.</text>
</comment>
<evidence type="ECO:0000313" key="2">
    <source>
        <dbReference type="Proteomes" id="UP001272137"/>
    </source>
</evidence>
<name>A0AAW9CYK7_BURTH</name>
<dbReference type="AlphaFoldDB" id="A0AAW9CYK7"/>
<evidence type="ECO:0000313" key="1">
    <source>
        <dbReference type="EMBL" id="MDW9255222.1"/>
    </source>
</evidence>
<organism evidence="1 2">
    <name type="scientific">Burkholderia thailandensis</name>
    <dbReference type="NCBI Taxonomy" id="57975"/>
    <lineage>
        <taxon>Bacteria</taxon>
        <taxon>Pseudomonadati</taxon>
        <taxon>Pseudomonadota</taxon>
        <taxon>Betaproteobacteria</taxon>
        <taxon>Burkholderiales</taxon>
        <taxon>Burkholderiaceae</taxon>
        <taxon>Burkholderia</taxon>
        <taxon>pseudomallei group</taxon>
    </lineage>
</organism>
<protein>
    <submittedName>
        <fullName evidence="1">Uncharacterized protein</fullName>
    </submittedName>
</protein>
<gene>
    <name evidence="1" type="ORF">C7S16_2863</name>
</gene>
<dbReference type="Proteomes" id="UP001272137">
    <property type="component" value="Unassembled WGS sequence"/>
</dbReference>
<proteinExistence type="predicted"/>